<dbReference type="InterPro" id="IPR035386">
    <property type="entry name" value="Arm-DNA-bind_5"/>
</dbReference>
<sequence>MTTTHTFNVHFWLKKASIKRDGTTPIYARIWIDSMPVDISAKESVLENNWCDKANRVRTRATNAKSINDALDEINSSIKKAYKQLKDEGRPITAQTVKLRYLGKDRAILTCKDLMRYHRENELKKLAPGTAKNYRATEKYVDRFIKKEFKVDDVYLAQMDYSFIVNFEDYLRCCPPLRKSQPLNNNGIMKHLERLQKFTTLALKHGWLKADPFALYQLKYEEFDCPFLERDELDTMTNLSISLESMRLVRDIFIFSCYTGLCYIEVKNLSKNDIVTGVDGEQWIMVRRQKSNTPVKLPLLDEAKEILEKYADYPCEENGHSLLRVFSDQKINQYLKKIAKLCKIEKNLTFHVARHTFATTIALLNDVPIETVSKMLGHTKLSTTQKYARVIEKKISKDMAQLKEKLKRSRKKLEYKATEFDHLKIV</sequence>
<evidence type="ECO:0000256" key="1">
    <source>
        <dbReference type="ARBA" id="ARBA00008857"/>
    </source>
</evidence>
<keyword evidence="3" id="KW-0233">DNA recombination</keyword>
<comment type="similarity">
    <text evidence="1">Belongs to the 'phage' integrase family.</text>
</comment>
<proteinExistence type="inferred from homology"/>
<dbReference type="Pfam" id="PF00589">
    <property type="entry name" value="Phage_integrase"/>
    <property type="match status" value="1"/>
</dbReference>
<keyword evidence="7" id="KW-1185">Reference proteome</keyword>
<dbReference type="InterPro" id="IPR050090">
    <property type="entry name" value="Tyrosine_recombinase_XerCD"/>
</dbReference>
<dbReference type="Proteomes" id="UP000664044">
    <property type="component" value="Unassembled WGS sequence"/>
</dbReference>
<evidence type="ECO:0000256" key="2">
    <source>
        <dbReference type="ARBA" id="ARBA00023125"/>
    </source>
</evidence>
<dbReference type="PANTHER" id="PTHR30349">
    <property type="entry name" value="PHAGE INTEGRASE-RELATED"/>
    <property type="match status" value="1"/>
</dbReference>
<evidence type="ECO:0000313" key="6">
    <source>
        <dbReference type="EMBL" id="MBO0356170.1"/>
    </source>
</evidence>
<evidence type="ECO:0000256" key="3">
    <source>
        <dbReference type="ARBA" id="ARBA00023172"/>
    </source>
</evidence>
<evidence type="ECO:0000313" key="7">
    <source>
        <dbReference type="Proteomes" id="UP000664044"/>
    </source>
</evidence>
<dbReference type="EMBL" id="JAFLNL010000017">
    <property type="protein sequence ID" value="MBO0356170.1"/>
    <property type="molecule type" value="Genomic_DNA"/>
</dbReference>
<dbReference type="Pfam" id="PF13102">
    <property type="entry name" value="Phage_int_SAM_5"/>
    <property type="match status" value="1"/>
</dbReference>
<dbReference type="SUPFAM" id="SSF56349">
    <property type="entry name" value="DNA breaking-rejoining enzymes"/>
    <property type="match status" value="1"/>
</dbReference>
<dbReference type="InterPro" id="IPR010998">
    <property type="entry name" value="Integrase_recombinase_N"/>
</dbReference>
<feature type="domain" description="Tyr recombinase" evidence="5">
    <location>
        <begin position="223"/>
        <end position="400"/>
    </location>
</feature>
<keyword evidence="2" id="KW-0238">DNA-binding</keyword>
<dbReference type="InterPro" id="IPR013762">
    <property type="entry name" value="Integrase-like_cat_sf"/>
</dbReference>
<feature type="coiled-coil region" evidence="4">
    <location>
        <begin position="392"/>
        <end position="419"/>
    </location>
</feature>
<dbReference type="PROSITE" id="PS51898">
    <property type="entry name" value="TYR_RECOMBINASE"/>
    <property type="match status" value="1"/>
</dbReference>
<dbReference type="InterPro" id="IPR011010">
    <property type="entry name" value="DNA_brk_join_enz"/>
</dbReference>
<name>A0ABS3G9V5_9FLAO</name>
<reference evidence="6 7" key="1">
    <citation type="submission" date="2021-03" db="EMBL/GenBank/DDBJ databases">
        <title>Muricauda lutimaris sp. nov. and Muricauda ruestringensis sp. nov, two marine members of the Flavobacteriaceae isolated from deep sea sediments of Western Pacific.</title>
        <authorList>
            <person name="Zhao S."/>
            <person name="Liu R."/>
        </authorList>
    </citation>
    <scope>NUCLEOTIDE SEQUENCE [LARGE SCALE GENOMIC DNA]</scope>
    <source>
        <strain evidence="6 7">BC31-1-A7</strain>
    </source>
</reference>
<dbReference type="PANTHER" id="PTHR30349:SF64">
    <property type="entry name" value="PROPHAGE INTEGRASE INTD-RELATED"/>
    <property type="match status" value="1"/>
</dbReference>
<evidence type="ECO:0000259" key="5">
    <source>
        <dbReference type="PROSITE" id="PS51898"/>
    </source>
</evidence>
<comment type="caution">
    <text evidence="6">The sequence shown here is derived from an EMBL/GenBank/DDBJ whole genome shotgun (WGS) entry which is preliminary data.</text>
</comment>
<dbReference type="RefSeq" id="WP_207036804.1">
    <property type="nucleotide sequence ID" value="NZ_JAFLNL010000017.1"/>
</dbReference>
<organism evidence="6 7">
    <name type="scientific">Flagellimonas aurea</name>
    <dbReference type="NCBI Taxonomy" id="2915619"/>
    <lineage>
        <taxon>Bacteria</taxon>
        <taxon>Pseudomonadati</taxon>
        <taxon>Bacteroidota</taxon>
        <taxon>Flavobacteriia</taxon>
        <taxon>Flavobacteriales</taxon>
        <taxon>Flavobacteriaceae</taxon>
        <taxon>Flagellimonas</taxon>
    </lineage>
</organism>
<gene>
    <name evidence="6" type="ORF">J0656_19290</name>
</gene>
<dbReference type="InterPro" id="IPR025269">
    <property type="entry name" value="SAM-like_dom"/>
</dbReference>
<dbReference type="Gene3D" id="1.10.443.10">
    <property type="entry name" value="Intergrase catalytic core"/>
    <property type="match status" value="1"/>
</dbReference>
<dbReference type="Pfam" id="PF17293">
    <property type="entry name" value="Arm-DNA-bind_5"/>
    <property type="match status" value="1"/>
</dbReference>
<keyword evidence="4" id="KW-0175">Coiled coil</keyword>
<evidence type="ECO:0000256" key="4">
    <source>
        <dbReference type="SAM" id="Coils"/>
    </source>
</evidence>
<accession>A0ABS3G9V5</accession>
<dbReference type="InterPro" id="IPR002104">
    <property type="entry name" value="Integrase_catalytic"/>
</dbReference>
<dbReference type="CDD" id="cd01185">
    <property type="entry name" value="INTN1_C_like"/>
    <property type="match status" value="1"/>
</dbReference>
<dbReference type="Gene3D" id="1.10.150.130">
    <property type="match status" value="1"/>
</dbReference>
<protein>
    <submittedName>
        <fullName evidence="6">Site-specific integrase</fullName>
    </submittedName>
</protein>